<feature type="domain" description="Enoyl reductase (ER)" evidence="15">
    <location>
        <begin position="45"/>
        <end position="361"/>
    </location>
</feature>
<dbReference type="GO" id="GO:0141148">
    <property type="term" value="F:enoyl-[acyl-carrier-protein] reductase (NADPH) activity"/>
    <property type="evidence" value="ECO:0007669"/>
    <property type="project" value="UniProtKB-EC"/>
</dbReference>
<evidence type="ECO:0000256" key="7">
    <source>
        <dbReference type="ARBA" id="ARBA00023002"/>
    </source>
</evidence>
<evidence type="ECO:0000256" key="1">
    <source>
        <dbReference type="ARBA" id="ARBA00004173"/>
    </source>
</evidence>
<evidence type="ECO:0000256" key="8">
    <source>
        <dbReference type="ARBA" id="ARBA00023098"/>
    </source>
</evidence>
<dbReference type="EC" id="1.3.1.104" evidence="11"/>
<reference evidence="16" key="1">
    <citation type="submission" date="2015-01" db="EMBL/GenBank/DDBJ databases">
        <title>Transcriptome Assembly of Fopius arisanus.</title>
        <authorList>
            <person name="Geib S."/>
        </authorList>
    </citation>
    <scope>NUCLEOTIDE SEQUENCE</scope>
</reference>
<evidence type="ECO:0000256" key="4">
    <source>
        <dbReference type="ARBA" id="ARBA00022832"/>
    </source>
</evidence>
<dbReference type="Pfam" id="PF00107">
    <property type="entry name" value="ADH_zinc_N"/>
    <property type="match status" value="1"/>
</dbReference>
<accession>A0A9R1SUQ0</accession>
<dbReference type="InterPro" id="IPR051034">
    <property type="entry name" value="Mito_Enoyl-ACP_Reductase"/>
</dbReference>
<dbReference type="RefSeq" id="XP_011297480.1">
    <property type="nucleotide sequence ID" value="XM_011299178.1"/>
</dbReference>
<gene>
    <name evidence="16" type="primary">CG16935</name>
    <name evidence="18" type="synonym">LOC105263151</name>
    <name evidence="16" type="ORF">g.57940</name>
</gene>
<evidence type="ECO:0000256" key="10">
    <source>
        <dbReference type="ARBA" id="ARBA00023160"/>
    </source>
</evidence>
<dbReference type="OrthoDB" id="7482721at2759"/>
<reference evidence="18" key="2">
    <citation type="submission" date="2025-04" db="UniProtKB">
        <authorList>
            <consortium name="RefSeq"/>
        </authorList>
    </citation>
    <scope>IDENTIFICATION</scope>
</reference>
<evidence type="ECO:0000313" key="18">
    <source>
        <dbReference type="RefSeq" id="XP_011297480.1"/>
    </source>
</evidence>
<dbReference type="PANTHER" id="PTHR43981:SF2">
    <property type="entry name" value="ENOYL-[ACYL-CARRIER-PROTEIN] REDUCTASE, MITOCHONDRIAL"/>
    <property type="match status" value="1"/>
</dbReference>
<dbReference type="SMART" id="SM00829">
    <property type="entry name" value="PKS_ER"/>
    <property type="match status" value="1"/>
</dbReference>
<evidence type="ECO:0000313" key="17">
    <source>
        <dbReference type="Proteomes" id="UP000694866"/>
    </source>
</evidence>
<keyword evidence="3" id="KW-0444">Lipid biosynthesis</keyword>
<proteinExistence type="inferred from homology"/>
<dbReference type="Pfam" id="PF08240">
    <property type="entry name" value="ADH_N"/>
    <property type="match status" value="1"/>
</dbReference>
<dbReference type="Gene3D" id="3.40.50.720">
    <property type="entry name" value="NAD(P)-binding Rossmann-like Domain"/>
    <property type="match status" value="1"/>
</dbReference>
<evidence type="ECO:0000256" key="14">
    <source>
        <dbReference type="ARBA" id="ARBA00048843"/>
    </source>
</evidence>
<evidence type="ECO:0000259" key="15">
    <source>
        <dbReference type="SMART" id="SM00829"/>
    </source>
</evidence>
<dbReference type="CDD" id="cd08290">
    <property type="entry name" value="ETR"/>
    <property type="match status" value="1"/>
</dbReference>
<comment type="similarity">
    <text evidence="2">Belongs to the zinc-containing alcohol dehydrogenase family. Quinone oxidoreductase subfamily.</text>
</comment>
<evidence type="ECO:0000256" key="13">
    <source>
        <dbReference type="ARBA" id="ARBA00042123"/>
    </source>
</evidence>
<evidence type="ECO:0000256" key="9">
    <source>
        <dbReference type="ARBA" id="ARBA00023128"/>
    </source>
</evidence>
<keyword evidence="10" id="KW-0275">Fatty acid biosynthesis</keyword>
<keyword evidence="8" id="KW-0443">Lipid metabolism</keyword>
<dbReference type="InterPro" id="IPR013154">
    <property type="entry name" value="ADH-like_N"/>
</dbReference>
<evidence type="ECO:0000313" key="16">
    <source>
        <dbReference type="EMBL" id="JAG73033.1"/>
    </source>
</evidence>
<keyword evidence="6" id="KW-0809">Transit peptide</keyword>
<accession>A0A0C9R923</accession>
<dbReference type="SUPFAM" id="SSF50129">
    <property type="entry name" value="GroES-like"/>
    <property type="match status" value="1"/>
</dbReference>
<dbReference type="FunFam" id="3.40.50.720:FF:000112">
    <property type="entry name" value="Enoyl-[acyl-carrier-protein] reductase 1, mitochondrial"/>
    <property type="match status" value="1"/>
</dbReference>
<evidence type="ECO:0000256" key="2">
    <source>
        <dbReference type="ARBA" id="ARBA00010371"/>
    </source>
</evidence>
<dbReference type="SUPFAM" id="SSF51735">
    <property type="entry name" value="NAD(P)-binding Rossmann-fold domains"/>
    <property type="match status" value="1"/>
</dbReference>
<evidence type="ECO:0000256" key="6">
    <source>
        <dbReference type="ARBA" id="ARBA00022946"/>
    </source>
</evidence>
<protein>
    <recommendedName>
        <fullName evidence="12">Enoyl-[acyl-carrier-protein] reductase, mitochondrial</fullName>
        <ecNumber evidence="11">1.3.1.104</ecNumber>
    </recommendedName>
    <alternativeName>
        <fullName evidence="13">2-enoyl thioester reductase</fullName>
    </alternativeName>
</protein>
<dbReference type="AlphaFoldDB" id="A0A0C9R923"/>
<dbReference type="PANTHER" id="PTHR43981">
    <property type="entry name" value="ENOYL-[ACYL-CARRIER-PROTEIN] REDUCTASE, MITOCHONDRIAL"/>
    <property type="match status" value="1"/>
</dbReference>
<dbReference type="InterPro" id="IPR020843">
    <property type="entry name" value="ER"/>
</dbReference>
<dbReference type="Proteomes" id="UP000694866">
    <property type="component" value="Unplaced"/>
</dbReference>
<dbReference type="GO" id="GO:0006633">
    <property type="term" value="P:fatty acid biosynthetic process"/>
    <property type="evidence" value="ECO:0007669"/>
    <property type="project" value="UniProtKB-KW"/>
</dbReference>
<dbReference type="InterPro" id="IPR036291">
    <property type="entry name" value="NAD(P)-bd_dom_sf"/>
</dbReference>
<organism evidence="16">
    <name type="scientific">Fopius arisanus</name>
    <dbReference type="NCBI Taxonomy" id="64838"/>
    <lineage>
        <taxon>Eukaryota</taxon>
        <taxon>Metazoa</taxon>
        <taxon>Ecdysozoa</taxon>
        <taxon>Arthropoda</taxon>
        <taxon>Hexapoda</taxon>
        <taxon>Insecta</taxon>
        <taxon>Pterygota</taxon>
        <taxon>Neoptera</taxon>
        <taxon>Endopterygota</taxon>
        <taxon>Hymenoptera</taxon>
        <taxon>Apocrita</taxon>
        <taxon>Ichneumonoidea</taxon>
        <taxon>Braconidae</taxon>
        <taxon>Opiinae</taxon>
        <taxon>Fopius</taxon>
    </lineage>
</organism>
<dbReference type="KEGG" id="fas:105263151"/>
<name>A0A0C9R923_9HYME</name>
<dbReference type="InterPro" id="IPR013149">
    <property type="entry name" value="ADH-like_C"/>
</dbReference>
<evidence type="ECO:0000256" key="3">
    <source>
        <dbReference type="ARBA" id="ARBA00022516"/>
    </source>
</evidence>
<dbReference type="InterPro" id="IPR011032">
    <property type="entry name" value="GroES-like_sf"/>
</dbReference>
<keyword evidence="5" id="KW-0521">NADP</keyword>
<evidence type="ECO:0000256" key="12">
    <source>
        <dbReference type="ARBA" id="ARBA00041058"/>
    </source>
</evidence>
<keyword evidence="9" id="KW-0496">Mitochondrion</keyword>
<dbReference type="GeneID" id="105263151"/>
<comment type="catalytic activity">
    <reaction evidence="14">
        <text>a 2,3-saturated acyl-[ACP] + NADP(+) = a (2E)-enoyl-[ACP] + NADPH + H(+)</text>
        <dbReference type="Rhea" id="RHEA:22564"/>
        <dbReference type="Rhea" id="RHEA-COMP:9925"/>
        <dbReference type="Rhea" id="RHEA-COMP:9926"/>
        <dbReference type="ChEBI" id="CHEBI:15378"/>
        <dbReference type="ChEBI" id="CHEBI:57783"/>
        <dbReference type="ChEBI" id="CHEBI:58349"/>
        <dbReference type="ChEBI" id="CHEBI:78784"/>
        <dbReference type="ChEBI" id="CHEBI:78785"/>
        <dbReference type="EC" id="1.3.1.104"/>
    </reaction>
</comment>
<keyword evidence="17" id="KW-1185">Reference proteome</keyword>
<comment type="subcellular location">
    <subcellularLocation>
        <location evidence="1">Mitochondrion</location>
    </subcellularLocation>
</comment>
<evidence type="ECO:0000256" key="5">
    <source>
        <dbReference type="ARBA" id="ARBA00022857"/>
    </source>
</evidence>
<sequence length="368" mass="40432">MVLKVNNLVLRTLRRQWGGLSMMNRGLSASRVDYGKSLVYEGYGEPIEVLKLKNTEDLKPGTNEVAVRWILSPVNPADINSIQGKYPTKPKLPAVGGNEGVGEVIDVGSGVKTVRVGDRVVPNGNNLGTWSTRGVYPAQGVMKIPESFTDVEASMLNVNPCTAYRMLKDFVPLCPGDTIIQNGGNSAVGQLVIQLCRAWGLNSVSVVRDREDIGDLKDHLKCLGATEVLTETEVRTTDLFKSKRLNPPKLAFNCVCGESALNILRHLAQDGLIVTYGAMAREPLTIPASALIFKNITAKGFWMTSWVKSHSDSQERWEMLDDLGNLFASKKLQAPPHKIIPLDEYQEAAKNTLQRDGKTGIKYILRLS</sequence>
<keyword evidence="7" id="KW-0560">Oxidoreductase</keyword>
<dbReference type="Gene3D" id="3.90.180.10">
    <property type="entry name" value="Medium-chain alcohol dehydrogenases, catalytic domain"/>
    <property type="match status" value="1"/>
</dbReference>
<dbReference type="EMBL" id="GBYB01003266">
    <property type="protein sequence ID" value="JAG73033.1"/>
    <property type="molecule type" value="Transcribed_RNA"/>
</dbReference>
<evidence type="ECO:0000256" key="11">
    <source>
        <dbReference type="ARBA" id="ARBA00038963"/>
    </source>
</evidence>
<dbReference type="GO" id="GO:0005739">
    <property type="term" value="C:mitochondrion"/>
    <property type="evidence" value="ECO:0007669"/>
    <property type="project" value="UniProtKB-SubCell"/>
</dbReference>
<keyword evidence="4" id="KW-0276">Fatty acid metabolism</keyword>